<proteinExistence type="predicted"/>
<dbReference type="EMBL" id="HG970334">
    <property type="protein sequence ID" value="CEF88326.1"/>
    <property type="molecule type" value="Genomic_DNA"/>
</dbReference>
<reference evidence="3 4" key="2">
    <citation type="journal article" date="2010" name="Nature">
        <title>Comparative genomics reveals mobile pathogenicity chromosomes in Fusarium.</title>
        <authorList>
            <person name="Ma L.J."/>
            <person name="van der Does H.C."/>
            <person name="Borkovich K.A."/>
            <person name="Coleman J.J."/>
            <person name="Daboussi M.J."/>
            <person name="Di Pietro A."/>
            <person name="Dufresne M."/>
            <person name="Freitag M."/>
            <person name="Grabherr M."/>
            <person name="Henrissat B."/>
            <person name="Houterman P.M."/>
            <person name="Kang S."/>
            <person name="Shim W.B."/>
            <person name="Woloshuk C."/>
            <person name="Xie X."/>
            <person name="Xu J.R."/>
            <person name="Antoniw J."/>
            <person name="Baker S.E."/>
            <person name="Bluhm B.H."/>
            <person name="Breakspear A."/>
            <person name="Brown D.W."/>
            <person name="Butchko R.A."/>
            <person name="Chapman S."/>
            <person name="Coulson R."/>
            <person name="Coutinho P.M."/>
            <person name="Danchin E.G."/>
            <person name="Diener A."/>
            <person name="Gale L.R."/>
            <person name="Gardiner D.M."/>
            <person name="Goff S."/>
            <person name="Hammond-Kosack K.E."/>
            <person name="Hilburn K."/>
            <person name="Hua-Van A."/>
            <person name="Jonkers W."/>
            <person name="Kazan K."/>
            <person name="Kodira C.D."/>
            <person name="Koehrsen M."/>
            <person name="Kumar L."/>
            <person name="Lee Y.H."/>
            <person name="Li L."/>
            <person name="Manners J.M."/>
            <person name="Miranda-Saavedra D."/>
            <person name="Mukherjee M."/>
            <person name="Park G."/>
            <person name="Park J."/>
            <person name="Park S.Y."/>
            <person name="Proctor R.H."/>
            <person name="Regev A."/>
            <person name="Ruiz-Roldan M.C."/>
            <person name="Sain D."/>
            <person name="Sakthikumar S."/>
            <person name="Sykes S."/>
            <person name="Schwartz D.C."/>
            <person name="Turgeon B.G."/>
            <person name="Wapinski I."/>
            <person name="Yoder O."/>
            <person name="Young S."/>
            <person name="Zeng Q."/>
            <person name="Zhou S."/>
            <person name="Galagan J."/>
            <person name="Cuomo C.A."/>
            <person name="Kistler H.C."/>
            <person name="Rep M."/>
        </authorList>
    </citation>
    <scope>GENOME REANNOTATION</scope>
    <source>
        <strain evidence="4">ATCC MYA-4620 / CBS 123657 / FGSC 9075 / NRRL 31084 / PH-1</strain>
        <strain evidence="3">PH-1 / ATCC MYA-4620 / FGSC 9075 / NRRL 31084</strain>
    </source>
</reference>
<name>A0A0E0SPG3_GIBZE</name>
<reference evidence="3" key="5">
    <citation type="submission" date="2017-01" db="UniProtKB">
        <authorList>
            <consortium name="EnsemblFungi"/>
        </authorList>
    </citation>
    <scope>IDENTIFICATION</scope>
    <source>
        <strain evidence="3">PH-1 / ATCC MYA-4620 / FGSC 9075 / NRRL 31084</strain>
    </source>
</reference>
<dbReference type="AlphaFoldDB" id="A0A0E0SPG3"/>
<evidence type="ECO:0000313" key="3">
    <source>
        <dbReference type="EnsemblFungi" id="CEF88326"/>
    </source>
</evidence>
<reference evidence="2 4" key="4">
    <citation type="journal article" date="2015" name="BMC Genomics">
        <title>The completed genome sequence of the pathogenic ascomycete fungus Fusarium graminearum.</title>
        <authorList>
            <person name="King R."/>
            <person name="Urban M."/>
            <person name="Hammond-Kosack M.C."/>
            <person name="Hassani-Pak K."/>
            <person name="Hammond-Kosack K.E."/>
        </authorList>
    </citation>
    <scope>NUCLEOTIDE SEQUENCE [LARGE SCALE GENOMIC DNA]</scope>
    <source>
        <strain evidence="4">ATCC MYA-4620 / CBS 123657 / FGSC 9075 / NRRL 31084 / PH-1</strain>
        <strain evidence="2">PH-1</strain>
    </source>
</reference>
<dbReference type="EnsemblFungi" id="CEF88326">
    <property type="protein sequence ID" value="CEF88326"/>
    <property type="gene ID" value="FGRRES_15341"/>
</dbReference>
<gene>
    <name evidence="2" type="ORF">FGRAMPH1_01T19931</name>
</gene>
<keyword evidence="4" id="KW-1185">Reference proteome</keyword>
<sequence length="70" mass="7450">MSSQTSTKKDTVEIGNSKTLESSIPKPLKTPSAKEPAKKSAEPGCGWDGWGSQRRDRTDNGGDEDRLGSG</sequence>
<evidence type="ECO:0000313" key="2">
    <source>
        <dbReference type="EMBL" id="CEF88326.1"/>
    </source>
</evidence>
<reference key="3">
    <citation type="submission" date="2014-02" db="EMBL/GenBank/DDBJ databases">
        <title>A revised Fusarium graminearum genomic reference sequence using whole shotgun re-sequencing.</title>
        <authorList>
            <person name="King R."/>
            <person name="Urban M."/>
            <person name="Hassani-Pak K."/>
            <person name="Hammond-Kosack K."/>
        </authorList>
    </citation>
    <scope>NUCLEOTIDE SEQUENCE</scope>
    <source>
        <strain>PH-1</strain>
    </source>
</reference>
<evidence type="ECO:0000256" key="1">
    <source>
        <dbReference type="SAM" id="MobiDB-lite"/>
    </source>
</evidence>
<feature type="compositionally biased region" description="Basic and acidic residues" evidence="1">
    <location>
        <begin position="53"/>
        <end position="70"/>
    </location>
</feature>
<organism evidence="3">
    <name type="scientific">Gibberella zeae (strain ATCC MYA-4620 / CBS 123657 / FGSC 9075 / NRRL 31084 / PH-1)</name>
    <name type="common">Wheat head blight fungus</name>
    <name type="synonym">Fusarium graminearum</name>
    <dbReference type="NCBI Taxonomy" id="229533"/>
    <lineage>
        <taxon>Eukaryota</taxon>
        <taxon>Fungi</taxon>
        <taxon>Dikarya</taxon>
        <taxon>Ascomycota</taxon>
        <taxon>Pezizomycotina</taxon>
        <taxon>Sordariomycetes</taxon>
        <taxon>Hypocreomycetidae</taxon>
        <taxon>Hypocreales</taxon>
        <taxon>Nectriaceae</taxon>
        <taxon>Fusarium</taxon>
    </lineage>
</organism>
<accession>A0A0E0SPG3</accession>
<protein>
    <submittedName>
        <fullName evidence="2">Chromosome 3, complete genome</fullName>
    </submittedName>
</protein>
<evidence type="ECO:0000313" key="4">
    <source>
        <dbReference type="Proteomes" id="UP000070720"/>
    </source>
</evidence>
<reference evidence="3 4" key="1">
    <citation type="journal article" date="2007" name="Science">
        <title>The Fusarium graminearum genome reveals a link between localized polymorphism and pathogen specialization.</title>
        <authorList>
            <person name="Cuomo C.A."/>
            <person name="Gueldener U."/>
            <person name="Xu J.-R."/>
            <person name="Trail F."/>
            <person name="Turgeon B.G."/>
            <person name="Di Pietro A."/>
            <person name="Walton J.D."/>
            <person name="Ma L.-J."/>
            <person name="Baker S.E."/>
            <person name="Rep M."/>
            <person name="Adam G."/>
            <person name="Antoniw J."/>
            <person name="Baldwin T."/>
            <person name="Calvo S.E."/>
            <person name="Chang Y.-L."/>
            <person name="DeCaprio D."/>
            <person name="Gale L.R."/>
            <person name="Gnerre S."/>
            <person name="Goswami R.S."/>
            <person name="Hammond-Kosack K."/>
            <person name="Harris L.J."/>
            <person name="Hilburn K."/>
            <person name="Kennell J.C."/>
            <person name="Kroken S."/>
            <person name="Magnuson J.K."/>
            <person name="Mannhaupt G."/>
            <person name="Mauceli E.W."/>
            <person name="Mewes H.-W."/>
            <person name="Mitterbauer R."/>
            <person name="Muehlbauer G."/>
            <person name="Muensterkoetter M."/>
            <person name="Nelson D."/>
            <person name="O'Donnell K."/>
            <person name="Ouellet T."/>
            <person name="Qi W."/>
            <person name="Quesneville H."/>
            <person name="Roncero M.I.G."/>
            <person name="Seong K.-Y."/>
            <person name="Tetko I.V."/>
            <person name="Urban M."/>
            <person name="Waalwijk C."/>
            <person name="Ward T.J."/>
            <person name="Yao J."/>
            <person name="Birren B.W."/>
            <person name="Kistler H.C."/>
        </authorList>
    </citation>
    <scope>NUCLEOTIDE SEQUENCE [LARGE SCALE GENOMIC DNA]</scope>
    <source>
        <strain evidence="4">ATCC MYA-4620 / CBS 123657 / FGSC 9075 / NRRL 31084 / PH-1</strain>
        <strain evidence="3">PH-1 / ATCC MYA-4620 / FGSC 9075 / NRRL 31084</strain>
    </source>
</reference>
<feature type="region of interest" description="Disordered" evidence="1">
    <location>
        <begin position="1"/>
        <end position="70"/>
    </location>
</feature>
<dbReference type="Proteomes" id="UP000070720">
    <property type="component" value="Chromosome 3"/>
</dbReference>
<dbReference type="VEuPathDB" id="FungiDB:FGRAMPH1_01G19931"/>
<dbReference type="InParanoid" id="A0A0E0SPG3"/>